<dbReference type="Proteomes" id="UP000282297">
    <property type="component" value="Chromosome"/>
</dbReference>
<reference evidence="2" key="1">
    <citation type="submission" date="2018-11" db="EMBL/GenBank/DDBJ databases">
        <title>Proposal to divide the Flavobacteriaceae and reorganize its genera based on Amino Acid Identity values calculated from whole genome sequences.</title>
        <authorList>
            <person name="Nicholson A.C."/>
            <person name="Gulvik C.A."/>
            <person name="Whitney A.M."/>
            <person name="Humrighouse B.W."/>
            <person name="Bell M."/>
            <person name="Holmes B."/>
            <person name="Steigerwalt A.B."/>
            <person name="Villarma A."/>
            <person name="Sheth M."/>
            <person name="Batra D."/>
            <person name="Pryor J."/>
            <person name="Bernardet J.-F."/>
            <person name="Hugo C."/>
            <person name="Kampfer P."/>
            <person name="Newman J.D."/>
            <person name="McQuiston J.R."/>
        </authorList>
    </citation>
    <scope>NUCLEOTIDE SEQUENCE [LARGE SCALE GENOMIC DNA]</scope>
    <source>
        <strain evidence="2">H4753</strain>
    </source>
</reference>
<organism evidence="1 2">
    <name type="scientific">Chryseobacterium taklimakanense</name>
    <dbReference type="NCBI Taxonomy" id="536441"/>
    <lineage>
        <taxon>Bacteria</taxon>
        <taxon>Pseudomonadati</taxon>
        <taxon>Bacteroidota</taxon>
        <taxon>Flavobacteriia</taxon>
        <taxon>Flavobacteriales</taxon>
        <taxon>Weeksellaceae</taxon>
        <taxon>Chryseobacterium group</taxon>
        <taxon>Chryseobacterium</taxon>
    </lineage>
</organism>
<proteinExistence type="predicted"/>
<accession>A0A3G8WY11</accession>
<evidence type="ECO:0000313" key="1">
    <source>
        <dbReference type="EMBL" id="AZI20656.1"/>
    </source>
</evidence>
<gene>
    <name evidence="1" type="ORF">EIH08_07965</name>
</gene>
<protein>
    <submittedName>
        <fullName evidence="1">Uncharacterized protein</fullName>
    </submittedName>
</protein>
<dbReference type="EMBL" id="CP034171">
    <property type="protein sequence ID" value="AZI20656.1"/>
    <property type="molecule type" value="Genomic_DNA"/>
</dbReference>
<evidence type="ECO:0000313" key="2">
    <source>
        <dbReference type="Proteomes" id="UP000282297"/>
    </source>
</evidence>
<name>A0A3G8WY11_9FLAO</name>
<sequence length="104" mass="11935">MLRFVILLVVSPGTLETSTDFELFEFNNILASLERTYGNDWVKPTNKDGIILNGAIWDGKKVRLELIRMDFSKSYSNPKDYGFISGYINVYDKNLTTAMYASDY</sequence>
<dbReference type="AlphaFoldDB" id="A0A3G8WY11"/>
<dbReference type="RefSeq" id="WP_124784845.1">
    <property type="nucleotide sequence ID" value="NZ_CP034171.1"/>
</dbReference>